<sequence length="404" mass="42896">MKQSKLLFASSFLSFILLNGVGCAFKKADKKDAKQSTTAEEVVTEIERVKQEALKKQTIKLEDFDFEVHEGKTANQYSVSIHYPTIEGLVVYIALESNIPNLHSGIVLDAEGGKKLKFTITAYNSAGVLVLNATKLIEVPLDIVVSGLYPLQKDLNLKIGRLYLNEDSVLKTNGYLLSIEANQILVGRNSRILNFDQNDIWTSSAQQSGGSISIRAKKASGYLIINLQGAKGKNGRSGTEIEHTRGLSSARNGFDGDPGEWDGDEDCTEDRFSGQQRCGVINIRCTNQPSNGEDGENGANGQDGEAGVRGGDSGSLFVQIKDDSYFTLNVSVMPGTGGLGGAGAPGKPGGKGGAPGTLDQQKVCKPAQKGKDGQSGKPGRDGENGSPGNLGTIELNGLKNSIIQ</sequence>
<feature type="region of interest" description="Disordered" evidence="1">
    <location>
        <begin position="339"/>
        <end position="404"/>
    </location>
</feature>
<organism evidence="2 3">
    <name type="scientific">Bdellovibrio bacteriovorus str. Tiberius</name>
    <dbReference type="NCBI Taxonomy" id="1069642"/>
    <lineage>
        <taxon>Bacteria</taxon>
        <taxon>Pseudomonadati</taxon>
        <taxon>Bdellovibrionota</taxon>
        <taxon>Bdellovibrionia</taxon>
        <taxon>Bdellovibrionales</taxon>
        <taxon>Pseudobdellovibrionaceae</taxon>
        <taxon>Bdellovibrio</taxon>
    </lineage>
</organism>
<feature type="compositionally biased region" description="Basic and acidic residues" evidence="1">
    <location>
        <begin position="369"/>
        <end position="383"/>
    </location>
</feature>
<proteinExistence type="predicted"/>
<dbReference type="STRING" id="1069642.Bdt_0080"/>
<dbReference type="KEGG" id="bbat:Bdt_0080"/>
<dbReference type="EMBL" id="CP002930">
    <property type="protein sequence ID" value="AFX99792.1"/>
    <property type="molecule type" value="Genomic_DNA"/>
</dbReference>
<evidence type="ECO:0000313" key="3">
    <source>
        <dbReference type="Proteomes" id="UP000010074"/>
    </source>
</evidence>
<feature type="region of interest" description="Disordered" evidence="1">
    <location>
        <begin position="234"/>
        <end position="268"/>
    </location>
</feature>
<protein>
    <submittedName>
        <fullName evidence="2">Uncharacterized protein</fullName>
    </submittedName>
</protein>
<dbReference type="AlphaFoldDB" id="K7YQH2"/>
<accession>K7YQH2</accession>
<dbReference type="Proteomes" id="UP000010074">
    <property type="component" value="Chromosome"/>
</dbReference>
<dbReference type="PANTHER" id="PTHR24637">
    <property type="entry name" value="COLLAGEN"/>
    <property type="match status" value="1"/>
</dbReference>
<feature type="compositionally biased region" description="Gly residues" evidence="1">
    <location>
        <begin position="339"/>
        <end position="355"/>
    </location>
</feature>
<evidence type="ECO:0000313" key="2">
    <source>
        <dbReference type="EMBL" id="AFX99792.1"/>
    </source>
</evidence>
<name>K7YQH2_BDEBC</name>
<feature type="region of interest" description="Disordered" evidence="1">
    <location>
        <begin position="286"/>
        <end position="314"/>
    </location>
</feature>
<dbReference type="PATRIC" id="fig|1069642.3.peg.79"/>
<reference evidence="2 3" key="1">
    <citation type="journal article" date="2012" name="BMC Genomics">
        <title>Genome analysis of a simultaneously predatory and prey-independent, novel Bdellovibrio bacteriovorus from the River Tiber, supports in silico predictions of both ancient and recent lateral gene transfer from diverse bacteria.</title>
        <authorList>
            <person name="Hobley L."/>
            <person name="Lerner T.R."/>
            <person name="Williams L.E."/>
            <person name="Lambert C."/>
            <person name="Till R."/>
            <person name="Milner D.S."/>
            <person name="Basford S.M."/>
            <person name="Capeness M.J."/>
            <person name="Fenton A.K."/>
            <person name="Atterbury R.J."/>
            <person name="Harris M.A."/>
            <person name="Sockett R.E."/>
        </authorList>
    </citation>
    <scope>NUCLEOTIDE SEQUENCE [LARGE SCALE GENOMIC DNA]</scope>
    <source>
        <strain evidence="2 3">Tiberius</strain>
    </source>
</reference>
<dbReference type="HOGENOM" id="CLU_665096_0_0_7"/>
<gene>
    <name evidence="2" type="ORF">Bdt_0080</name>
</gene>
<dbReference type="RefSeq" id="WP_015089285.1">
    <property type="nucleotide sequence ID" value="NC_019567.1"/>
</dbReference>
<evidence type="ECO:0000256" key="1">
    <source>
        <dbReference type="SAM" id="MobiDB-lite"/>
    </source>
</evidence>
<feature type="compositionally biased region" description="Acidic residues" evidence="1">
    <location>
        <begin position="257"/>
        <end position="268"/>
    </location>
</feature>